<feature type="non-terminal residue" evidence="1">
    <location>
        <position position="25"/>
    </location>
</feature>
<gene>
    <name evidence="1" type="ORF">METZ01_LOCUS224517</name>
</gene>
<dbReference type="AlphaFoldDB" id="A0A382GAN2"/>
<name>A0A382GAN2_9ZZZZ</name>
<proteinExistence type="predicted"/>
<sequence>MTILSLTKVDVGMMEDVGTSANQLV</sequence>
<dbReference type="EMBL" id="UINC01054222">
    <property type="protein sequence ID" value="SVB71663.1"/>
    <property type="molecule type" value="Genomic_DNA"/>
</dbReference>
<protein>
    <submittedName>
        <fullName evidence="1">Uncharacterized protein</fullName>
    </submittedName>
</protein>
<reference evidence="1" key="1">
    <citation type="submission" date="2018-05" db="EMBL/GenBank/DDBJ databases">
        <authorList>
            <person name="Lanie J.A."/>
            <person name="Ng W.-L."/>
            <person name="Kazmierczak K.M."/>
            <person name="Andrzejewski T.M."/>
            <person name="Davidsen T.M."/>
            <person name="Wayne K.J."/>
            <person name="Tettelin H."/>
            <person name="Glass J.I."/>
            <person name="Rusch D."/>
            <person name="Podicherti R."/>
            <person name="Tsui H.-C.T."/>
            <person name="Winkler M.E."/>
        </authorList>
    </citation>
    <scope>NUCLEOTIDE SEQUENCE</scope>
</reference>
<accession>A0A382GAN2</accession>
<evidence type="ECO:0000313" key="1">
    <source>
        <dbReference type="EMBL" id="SVB71663.1"/>
    </source>
</evidence>
<organism evidence="1">
    <name type="scientific">marine metagenome</name>
    <dbReference type="NCBI Taxonomy" id="408172"/>
    <lineage>
        <taxon>unclassified sequences</taxon>
        <taxon>metagenomes</taxon>
        <taxon>ecological metagenomes</taxon>
    </lineage>
</organism>